<accession>A0A6A6BLP6</accession>
<evidence type="ECO:0000256" key="2">
    <source>
        <dbReference type="SAM" id="Phobius"/>
    </source>
</evidence>
<dbReference type="AlphaFoldDB" id="A0A6A6BLP6"/>
<dbReference type="OrthoDB" id="5309803at2759"/>
<protein>
    <submittedName>
        <fullName evidence="3">Uncharacterized protein</fullName>
    </submittedName>
</protein>
<reference evidence="3" key="1">
    <citation type="journal article" date="2020" name="Stud. Mycol.">
        <title>101 Dothideomycetes genomes: a test case for predicting lifestyles and emergence of pathogens.</title>
        <authorList>
            <person name="Haridas S."/>
            <person name="Albert R."/>
            <person name="Binder M."/>
            <person name="Bloem J."/>
            <person name="Labutti K."/>
            <person name="Salamov A."/>
            <person name="Andreopoulos B."/>
            <person name="Baker S."/>
            <person name="Barry K."/>
            <person name="Bills G."/>
            <person name="Bluhm B."/>
            <person name="Cannon C."/>
            <person name="Castanera R."/>
            <person name="Culley D."/>
            <person name="Daum C."/>
            <person name="Ezra D."/>
            <person name="Gonzalez J."/>
            <person name="Henrissat B."/>
            <person name="Kuo A."/>
            <person name="Liang C."/>
            <person name="Lipzen A."/>
            <person name="Lutzoni F."/>
            <person name="Magnuson J."/>
            <person name="Mondo S."/>
            <person name="Nolan M."/>
            <person name="Ohm R."/>
            <person name="Pangilinan J."/>
            <person name="Park H.-J."/>
            <person name="Ramirez L."/>
            <person name="Alfaro M."/>
            <person name="Sun H."/>
            <person name="Tritt A."/>
            <person name="Yoshinaga Y."/>
            <person name="Zwiers L.-H."/>
            <person name="Turgeon B."/>
            <person name="Goodwin S."/>
            <person name="Spatafora J."/>
            <person name="Crous P."/>
            <person name="Grigoriev I."/>
        </authorList>
    </citation>
    <scope>NUCLEOTIDE SEQUENCE</scope>
    <source>
        <strain evidence="3">CBS 121167</strain>
    </source>
</reference>
<evidence type="ECO:0000256" key="1">
    <source>
        <dbReference type="SAM" id="MobiDB-lite"/>
    </source>
</evidence>
<proteinExistence type="predicted"/>
<feature type="non-terminal residue" evidence="3">
    <location>
        <position position="84"/>
    </location>
</feature>
<dbReference type="RefSeq" id="XP_033400754.1">
    <property type="nucleotide sequence ID" value="XM_033536033.1"/>
</dbReference>
<feature type="transmembrane region" description="Helical" evidence="2">
    <location>
        <begin position="20"/>
        <end position="46"/>
    </location>
</feature>
<sequence>MAWFSILPDHLSQFETWLARVFILLGIFTIGPWAALIVYDIILYVFRSVTYEIPFIGGRAQGKRRPRAPSLSERPNGNRRRFSI</sequence>
<evidence type="ECO:0000313" key="3">
    <source>
        <dbReference type="EMBL" id="KAF2145042.1"/>
    </source>
</evidence>
<organism evidence="3 4">
    <name type="scientific">Aplosporella prunicola CBS 121167</name>
    <dbReference type="NCBI Taxonomy" id="1176127"/>
    <lineage>
        <taxon>Eukaryota</taxon>
        <taxon>Fungi</taxon>
        <taxon>Dikarya</taxon>
        <taxon>Ascomycota</taxon>
        <taxon>Pezizomycotina</taxon>
        <taxon>Dothideomycetes</taxon>
        <taxon>Dothideomycetes incertae sedis</taxon>
        <taxon>Botryosphaeriales</taxon>
        <taxon>Aplosporellaceae</taxon>
        <taxon>Aplosporella</taxon>
    </lineage>
</organism>
<gene>
    <name evidence="3" type="ORF">K452DRAFT_200774</name>
</gene>
<keyword evidence="2" id="KW-1133">Transmembrane helix</keyword>
<dbReference type="Proteomes" id="UP000799438">
    <property type="component" value="Unassembled WGS sequence"/>
</dbReference>
<dbReference type="GeneID" id="54293529"/>
<dbReference type="EMBL" id="ML995478">
    <property type="protein sequence ID" value="KAF2145042.1"/>
    <property type="molecule type" value="Genomic_DNA"/>
</dbReference>
<keyword evidence="2" id="KW-0472">Membrane</keyword>
<keyword evidence="4" id="KW-1185">Reference proteome</keyword>
<name>A0A6A6BLP6_9PEZI</name>
<feature type="region of interest" description="Disordered" evidence="1">
    <location>
        <begin position="60"/>
        <end position="84"/>
    </location>
</feature>
<keyword evidence="2" id="KW-0812">Transmembrane</keyword>
<evidence type="ECO:0000313" key="4">
    <source>
        <dbReference type="Proteomes" id="UP000799438"/>
    </source>
</evidence>